<dbReference type="AlphaFoldDB" id="A0AAV4RYQ8"/>
<accession>A0AAV4RYQ8</accession>
<evidence type="ECO:0000313" key="1">
    <source>
        <dbReference type="EMBL" id="GIY26824.1"/>
    </source>
</evidence>
<evidence type="ECO:0000313" key="2">
    <source>
        <dbReference type="Proteomes" id="UP001054945"/>
    </source>
</evidence>
<proteinExistence type="predicted"/>
<gene>
    <name evidence="1" type="ORF">CEXT_72871</name>
</gene>
<protein>
    <submittedName>
        <fullName evidence="1">Uncharacterized protein</fullName>
    </submittedName>
</protein>
<organism evidence="1 2">
    <name type="scientific">Caerostris extrusa</name>
    <name type="common">Bark spider</name>
    <name type="synonym">Caerostris bankana</name>
    <dbReference type="NCBI Taxonomy" id="172846"/>
    <lineage>
        <taxon>Eukaryota</taxon>
        <taxon>Metazoa</taxon>
        <taxon>Ecdysozoa</taxon>
        <taxon>Arthropoda</taxon>
        <taxon>Chelicerata</taxon>
        <taxon>Arachnida</taxon>
        <taxon>Araneae</taxon>
        <taxon>Araneomorphae</taxon>
        <taxon>Entelegynae</taxon>
        <taxon>Araneoidea</taxon>
        <taxon>Araneidae</taxon>
        <taxon>Caerostris</taxon>
    </lineage>
</organism>
<keyword evidence="2" id="KW-1185">Reference proteome</keyword>
<reference evidence="1 2" key="1">
    <citation type="submission" date="2021-06" db="EMBL/GenBank/DDBJ databases">
        <title>Caerostris extrusa draft genome.</title>
        <authorList>
            <person name="Kono N."/>
            <person name="Arakawa K."/>
        </authorList>
    </citation>
    <scope>NUCLEOTIDE SEQUENCE [LARGE SCALE GENOMIC DNA]</scope>
</reference>
<sequence>MEFSFQTVLAEHKKKTRFPFHKKEEEKVCIQSVSKINPGELSWKVNFTSNPSLMPFCRNYSSIQNPLVVQSSKTLGDMFQKKEGKKTSS</sequence>
<dbReference type="Proteomes" id="UP001054945">
    <property type="component" value="Unassembled WGS sequence"/>
</dbReference>
<dbReference type="EMBL" id="BPLR01008738">
    <property type="protein sequence ID" value="GIY26824.1"/>
    <property type="molecule type" value="Genomic_DNA"/>
</dbReference>
<name>A0AAV4RYQ8_CAEEX</name>
<comment type="caution">
    <text evidence="1">The sequence shown here is derived from an EMBL/GenBank/DDBJ whole genome shotgun (WGS) entry which is preliminary data.</text>
</comment>